<dbReference type="Proteomes" id="UP000190868">
    <property type="component" value="Chromosome"/>
</dbReference>
<reference evidence="2" key="1">
    <citation type="submission" date="2016-09" db="EMBL/GenBank/DDBJ databases">
        <title>Comparative genomics of the Campylobacter concisus group.</title>
        <authorList>
            <person name="Miller W.G."/>
            <person name="Yee E."/>
            <person name="Chapman M.H."/>
            <person name="Huynh S."/>
            <person name="Bono J.L."/>
            <person name="On S.L.W."/>
            <person name="StLeger J."/>
            <person name="Foster G."/>
            <person name="Parker C.T."/>
        </authorList>
    </citation>
    <scope>NUCLEOTIDE SEQUENCE [LARGE SCALE GENOMIC DNA]</scope>
    <source>
        <strain evidence="2">RM18021</strain>
    </source>
</reference>
<keyword evidence="2" id="KW-1185">Reference proteome</keyword>
<dbReference type="GeneID" id="56566690"/>
<protein>
    <submittedName>
        <fullName evidence="1">Uncharacterized protein</fullName>
    </submittedName>
</protein>
<dbReference type="RefSeq" id="WP_078423468.1">
    <property type="nucleotide sequence ID" value="NZ_CP017018.1"/>
</dbReference>
<dbReference type="KEGG" id="cpin:CPIN18020_1050"/>
<gene>
    <name evidence="1" type="ORF">CPIN18021_1052</name>
</gene>
<accession>A0A1S6U7X8</accession>
<proteinExistence type="predicted"/>
<dbReference type="EMBL" id="CP017258">
    <property type="protein sequence ID" value="AQW87854.1"/>
    <property type="molecule type" value="Genomic_DNA"/>
</dbReference>
<dbReference type="AlphaFoldDB" id="A0A1S6U7X8"/>
<evidence type="ECO:0000313" key="1">
    <source>
        <dbReference type="EMBL" id="AQW87854.1"/>
    </source>
</evidence>
<organism evidence="1 2">
    <name type="scientific">Campylobacter pinnipediorum subsp. caledonicus</name>
    <dbReference type="NCBI Taxonomy" id="1874362"/>
    <lineage>
        <taxon>Bacteria</taxon>
        <taxon>Pseudomonadati</taxon>
        <taxon>Campylobacterota</taxon>
        <taxon>Epsilonproteobacteria</taxon>
        <taxon>Campylobacterales</taxon>
        <taxon>Campylobacteraceae</taxon>
        <taxon>Campylobacter</taxon>
    </lineage>
</organism>
<evidence type="ECO:0000313" key="2">
    <source>
        <dbReference type="Proteomes" id="UP000190868"/>
    </source>
</evidence>
<name>A0A1S6U7X8_9BACT</name>
<sequence length="76" mass="8770">MREEEVSIDELSYELSMVLEGLLYYAGVKKSNLEEAANIYVQSIDDALENSEATGVDEVIEIIEYMKKHHKKIFEK</sequence>